<dbReference type="OrthoDB" id="9797274at2"/>
<reference evidence="4 5" key="1">
    <citation type="submission" date="2019-05" db="EMBL/GenBank/DDBJ databases">
        <authorList>
            <person name="Pankratov T."/>
            <person name="Grouzdev D."/>
        </authorList>
    </citation>
    <scope>NUCLEOTIDE SEQUENCE [LARGE SCALE GENOMIC DNA]</scope>
    <source>
        <strain evidence="4 5">KEBCLARHB70R</strain>
    </source>
</reference>
<proteinExistence type="predicted"/>
<evidence type="ECO:0000259" key="3">
    <source>
        <dbReference type="Pfam" id="PF04471"/>
    </source>
</evidence>
<keyword evidence="2" id="KW-0812">Transmembrane</keyword>
<dbReference type="SUPFAM" id="SSF52980">
    <property type="entry name" value="Restriction endonuclease-like"/>
    <property type="match status" value="1"/>
</dbReference>
<keyword evidence="2" id="KW-0472">Membrane</keyword>
<dbReference type="GO" id="GO:0004519">
    <property type="term" value="F:endonuclease activity"/>
    <property type="evidence" value="ECO:0007669"/>
    <property type="project" value="InterPro"/>
</dbReference>
<dbReference type="AlphaFoldDB" id="A0A5R9JCM3"/>
<dbReference type="InterPro" id="IPR011335">
    <property type="entry name" value="Restrct_endonuc-II-like"/>
</dbReference>
<keyword evidence="5" id="KW-1185">Reference proteome</keyword>
<feature type="transmembrane region" description="Helical" evidence="2">
    <location>
        <begin position="265"/>
        <end position="287"/>
    </location>
</feature>
<feature type="region of interest" description="Disordered" evidence="1">
    <location>
        <begin position="209"/>
        <end position="235"/>
    </location>
</feature>
<evidence type="ECO:0000313" key="4">
    <source>
        <dbReference type="EMBL" id="TLU74287.1"/>
    </source>
</evidence>
<evidence type="ECO:0000256" key="2">
    <source>
        <dbReference type="SAM" id="Phobius"/>
    </source>
</evidence>
<sequence>MRGLLIRDLRNRLNLATSSHKQRNFQQSVMMARFHRLAQTRCSIRLVLGASLLISLPSEAAEHYRSLSAGVACVDPLATLALDSRHARSPAWRHHIRRAGRCFTIRRGEQWDWIASSEPHLLLLRRRDPRAGQPPLYFNGSLMQAEFDARAARQAAPARRVATASEHHHPEHRIRQIDGRLHDAVRAWHAIPRIAAPARPGPLAAVQPPAIQPPAVPLPRATPVGPSPAPTATPAPGSVLPSLAPAFTPIMPTAALLRSERIGRVIGAFLFFGLLCSLLALFAFITWRLRARAQAAFAERMTDTELAPVPAGPGVRPMQYRGAPDEVAMASQAKLPDRPLQPARAAAAPGALADYKSRCVSMLRLAGWDARTRPPGGNREPDVIARRGARLLALQCHVSSEPVDVQAVEDACLAREKQRSDLAAIVSRSRYTEAARQLADRTGVVLLQDHELASFGA</sequence>
<dbReference type="GO" id="GO:0003677">
    <property type="term" value="F:DNA binding"/>
    <property type="evidence" value="ECO:0007669"/>
    <property type="project" value="InterPro"/>
</dbReference>
<accession>A0A5R9JCM3</accession>
<dbReference type="InterPro" id="IPR007560">
    <property type="entry name" value="Restrct_endonuc_IV_Mrr"/>
</dbReference>
<dbReference type="Pfam" id="PF04471">
    <property type="entry name" value="Mrr_cat"/>
    <property type="match status" value="1"/>
</dbReference>
<keyword evidence="2" id="KW-1133">Transmembrane helix</keyword>
<dbReference type="Proteomes" id="UP000305654">
    <property type="component" value="Unassembled WGS sequence"/>
</dbReference>
<feature type="domain" description="Restriction endonuclease type IV Mrr" evidence="3">
    <location>
        <begin position="357"/>
        <end position="454"/>
    </location>
</feature>
<organism evidence="4 5">
    <name type="scientific">Lichenicoccus roseus</name>
    <dbReference type="NCBI Taxonomy" id="2683649"/>
    <lineage>
        <taxon>Bacteria</taxon>
        <taxon>Pseudomonadati</taxon>
        <taxon>Pseudomonadota</taxon>
        <taxon>Alphaproteobacteria</taxon>
        <taxon>Acetobacterales</taxon>
        <taxon>Acetobacteraceae</taxon>
        <taxon>Lichenicoccus</taxon>
    </lineage>
</organism>
<evidence type="ECO:0000313" key="5">
    <source>
        <dbReference type="Proteomes" id="UP000305654"/>
    </source>
</evidence>
<dbReference type="GO" id="GO:0009307">
    <property type="term" value="P:DNA restriction-modification system"/>
    <property type="evidence" value="ECO:0007669"/>
    <property type="project" value="InterPro"/>
</dbReference>
<gene>
    <name evidence="4" type="ORF">FE263_03590</name>
</gene>
<evidence type="ECO:0000256" key="1">
    <source>
        <dbReference type="SAM" id="MobiDB-lite"/>
    </source>
</evidence>
<comment type="caution">
    <text evidence="4">The sequence shown here is derived from an EMBL/GenBank/DDBJ whole genome shotgun (WGS) entry which is preliminary data.</text>
</comment>
<dbReference type="EMBL" id="VCDI01000001">
    <property type="protein sequence ID" value="TLU74287.1"/>
    <property type="molecule type" value="Genomic_DNA"/>
</dbReference>
<protein>
    <recommendedName>
        <fullName evidence="3">Restriction endonuclease type IV Mrr domain-containing protein</fullName>
    </recommendedName>
</protein>
<name>A0A5R9JCM3_9PROT</name>